<organism evidence="2 3">
    <name type="scientific">Rhizoctonia solani AG-3 Rhs1AP</name>
    <dbReference type="NCBI Taxonomy" id="1086054"/>
    <lineage>
        <taxon>Eukaryota</taxon>
        <taxon>Fungi</taxon>
        <taxon>Dikarya</taxon>
        <taxon>Basidiomycota</taxon>
        <taxon>Agaricomycotina</taxon>
        <taxon>Agaricomycetes</taxon>
        <taxon>Cantharellales</taxon>
        <taxon>Ceratobasidiaceae</taxon>
        <taxon>Rhizoctonia</taxon>
    </lineage>
</organism>
<feature type="region of interest" description="Disordered" evidence="1">
    <location>
        <begin position="1"/>
        <end position="45"/>
    </location>
</feature>
<name>X8J9K3_9AGAM</name>
<dbReference type="EMBL" id="JATN01000319">
    <property type="protein sequence ID" value="EUC60284.1"/>
    <property type="molecule type" value="Genomic_DNA"/>
</dbReference>
<dbReference type="AlphaFoldDB" id="X8J9K3"/>
<accession>X8J9K3</accession>
<gene>
    <name evidence="2" type="ORF">RSOL_335380</name>
</gene>
<dbReference type="Proteomes" id="UP000030108">
    <property type="component" value="Unassembled WGS sequence"/>
</dbReference>
<evidence type="ECO:0000256" key="1">
    <source>
        <dbReference type="SAM" id="MobiDB-lite"/>
    </source>
</evidence>
<reference evidence="3" key="1">
    <citation type="journal article" date="2014" name="Genome Announc.">
        <title>Draft genome sequence of the plant-pathogenic soil fungus Rhizoctonia solani anastomosis group 3 strain Rhs1AP.</title>
        <authorList>
            <person name="Cubeta M.A."/>
            <person name="Thomas E."/>
            <person name="Dean R.A."/>
            <person name="Jabaji S."/>
            <person name="Neate S.M."/>
            <person name="Tavantzis S."/>
            <person name="Toda T."/>
            <person name="Vilgalys R."/>
            <person name="Bharathan N."/>
            <person name="Fedorova-Abrams N."/>
            <person name="Pakala S.B."/>
            <person name="Pakala S.M."/>
            <person name="Zafar N."/>
            <person name="Joardar V."/>
            <person name="Losada L."/>
            <person name="Nierman W.C."/>
        </authorList>
    </citation>
    <scope>NUCLEOTIDE SEQUENCE [LARGE SCALE GENOMIC DNA]</scope>
    <source>
        <strain evidence="3">AG-3</strain>
    </source>
</reference>
<feature type="compositionally biased region" description="Acidic residues" evidence="1">
    <location>
        <begin position="1"/>
        <end position="24"/>
    </location>
</feature>
<evidence type="ECO:0000313" key="2">
    <source>
        <dbReference type="EMBL" id="EUC60284.1"/>
    </source>
</evidence>
<evidence type="ECO:0000313" key="3">
    <source>
        <dbReference type="Proteomes" id="UP000030108"/>
    </source>
</evidence>
<proteinExistence type="predicted"/>
<comment type="caution">
    <text evidence="2">The sequence shown here is derived from an EMBL/GenBank/DDBJ whole genome shotgun (WGS) entry which is preliminary data.</text>
</comment>
<sequence length="99" mass="11127">MSESDSSEYDSDLEYPEEDFAEPEWDPKPEPGVLPGVPPSQTSDVHRQEYAVIEKVMECINKNGIRLDTLVYALCYENPLCSSDNGKLKAARNQLMKSS</sequence>
<feature type="non-terminal residue" evidence="2">
    <location>
        <position position="99"/>
    </location>
</feature>
<protein>
    <submittedName>
        <fullName evidence="2">Uncharacterized protein</fullName>
    </submittedName>
</protein>